<dbReference type="EMBL" id="FNGU01000008">
    <property type="protein sequence ID" value="SDM66858.1"/>
    <property type="molecule type" value="Genomic_DNA"/>
</dbReference>
<evidence type="ECO:0008006" key="3">
    <source>
        <dbReference type="Google" id="ProtNLM"/>
    </source>
</evidence>
<name>A0A1G9V3W6_9BACT</name>
<dbReference type="Proteomes" id="UP000182146">
    <property type="component" value="Unassembled WGS sequence"/>
</dbReference>
<gene>
    <name evidence="1" type="ORF">SAMN05660860_02971</name>
</gene>
<proteinExistence type="predicted"/>
<sequence length="320" mass="36034">MNNHMSASESLSPQYYRLWTPPSGTTVAVGSERTPMALPQIPLPLHRQGEDLSPPDDDAIGQGVFDYLREFPDCPHNQAYAELLRDAYPHYIAEIGSQIAMLDAREVDPPYIRRKITLLRILLLLDPNNAGLSMQLGMAYYHVGMMFSELRTCRFDLLTALAYLQKALSLSARNPSIYNYLGQIDFYLGDYPGAVRHWRGIHDQLPDGPAKQELARRIADIDRGEVPDHPLAENFEKIGEALAAFREGFIDAARREMETLAADEQFLAIYQAPEFYHFLGLCRERCEDSQGAIAAFAEALGIDEDFAPAREAFERVHAQS</sequence>
<organism evidence="1 2">
    <name type="scientific">Geoalkalibacter ferrihydriticus</name>
    <dbReference type="NCBI Taxonomy" id="392333"/>
    <lineage>
        <taxon>Bacteria</taxon>
        <taxon>Pseudomonadati</taxon>
        <taxon>Thermodesulfobacteriota</taxon>
        <taxon>Desulfuromonadia</taxon>
        <taxon>Desulfuromonadales</taxon>
        <taxon>Geoalkalibacteraceae</taxon>
        <taxon>Geoalkalibacter</taxon>
    </lineage>
</organism>
<evidence type="ECO:0000313" key="1">
    <source>
        <dbReference type="EMBL" id="SDM66858.1"/>
    </source>
</evidence>
<dbReference type="SUPFAM" id="SSF48452">
    <property type="entry name" value="TPR-like"/>
    <property type="match status" value="1"/>
</dbReference>
<protein>
    <recommendedName>
        <fullName evidence="3">Tetratricopeptide repeat-containing protein</fullName>
    </recommendedName>
</protein>
<dbReference type="OrthoDB" id="5392077at2"/>
<dbReference type="RefSeq" id="WP_052446458.1">
    <property type="nucleotide sequence ID" value="NZ_FNGU01000008.1"/>
</dbReference>
<dbReference type="InterPro" id="IPR011990">
    <property type="entry name" value="TPR-like_helical_dom_sf"/>
</dbReference>
<accession>A0A1G9V3W6</accession>
<dbReference type="STRING" id="392333.SAMN05660860_02971"/>
<dbReference type="AlphaFoldDB" id="A0A1G9V3W6"/>
<dbReference type="Gene3D" id="1.25.40.10">
    <property type="entry name" value="Tetratricopeptide repeat domain"/>
    <property type="match status" value="1"/>
</dbReference>
<reference evidence="1 2" key="1">
    <citation type="submission" date="2016-10" db="EMBL/GenBank/DDBJ databases">
        <authorList>
            <person name="de Groot N.N."/>
        </authorList>
    </citation>
    <scope>NUCLEOTIDE SEQUENCE [LARGE SCALE GENOMIC DNA]</scope>
    <source>
        <strain evidence="1 2">DSM 17813</strain>
    </source>
</reference>
<evidence type="ECO:0000313" key="2">
    <source>
        <dbReference type="Proteomes" id="UP000182146"/>
    </source>
</evidence>